<gene>
    <name evidence="1" type="ORF">PVAP13_1NG117000</name>
</gene>
<proteinExistence type="predicted"/>
<organism evidence="1 2">
    <name type="scientific">Panicum virgatum</name>
    <name type="common">Blackwell switchgrass</name>
    <dbReference type="NCBI Taxonomy" id="38727"/>
    <lineage>
        <taxon>Eukaryota</taxon>
        <taxon>Viridiplantae</taxon>
        <taxon>Streptophyta</taxon>
        <taxon>Embryophyta</taxon>
        <taxon>Tracheophyta</taxon>
        <taxon>Spermatophyta</taxon>
        <taxon>Magnoliopsida</taxon>
        <taxon>Liliopsida</taxon>
        <taxon>Poales</taxon>
        <taxon>Poaceae</taxon>
        <taxon>PACMAD clade</taxon>
        <taxon>Panicoideae</taxon>
        <taxon>Panicodae</taxon>
        <taxon>Paniceae</taxon>
        <taxon>Panicinae</taxon>
        <taxon>Panicum</taxon>
        <taxon>Panicum sect. Hiantes</taxon>
    </lineage>
</organism>
<comment type="caution">
    <text evidence="1">The sequence shown here is derived from an EMBL/GenBank/DDBJ whole genome shotgun (WGS) entry which is preliminary data.</text>
</comment>
<evidence type="ECO:0000313" key="1">
    <source>
        <dbReference type="EMBL" id="KAG2649555.1"/>
    </source>
</evidence>
<protein>
    <submittedName>
        <fullName evidence="1">Uncharacterized protein</fullName>
    </submittedName>
</protein>
<sequence length="136" mass="15464">MYNCHDTWLMFVQAQKTLVDQSQVFLSDNLRSSDVHLRNGVGTQVNSISFGSVRPKAHEVSQREEREGIRRVCLASVRPIDDPAAEITQILHRTPTALKHSGFCSTDLSFIPQYGNVHVPNCKREQGEHRWHVRAS</sequence>
<name>A0A8T0WQG3_PANVG</name>
<dbReference type="AlphaFoldDB" id="A0A8T0WQG3"/>
<dbReference type="Proteomes" id="UP000823388">
    <property type="component" value="Chromosome 1N"/>
</dbReference>
<keyword evidence="2" id="KW-1185">Reference proteome</keyword>
<evidence type="ECO:0000313" key="2">
    <source>
        <dbReference type="Proteomes" id="UP000823388"/>
    </source>
</evidence>
<dbReference type="EMBL" id="CM029038">
    <property type="protein sequence ID" value="KAG2649555.1"/>
    <property type="molecule type" value="Genomic_DNA"/>
</dbReference>
<reference evidence="1" key="1">
    <citation type="submission" date="2020-05" db="EMBL/GenBank/DDBJ databases">
        <title>WGS assembly of Panicum virgatum.</title>
        <authorList>
            <person name="Lovell J.T."/>
            <person name="Jenkins J."/>
            <person name="Shu S."/>
            <person name="Juenger T.E."/>
            <person name="Schmutz J."/>
        </authorList>
    </citation>
    <scope>NUCLEOTIDE SEQUENCE</scope>
    <source>
        <strain evidence="1">AP13</strain>
    </source>
</reference>
<accession>A0A8T0WQG3</accession>